<sequence>MHRVASAGNASNAARTSKEKRFTYVLNDADDTKHCAGINCVAVLKSSGPDRCDYLFTGSRDSTLKRWSLADDGATCSATFESHVDWVNDAVLTGGKTLVSCSSDATVKVWNSLSDGTCARTFRQHSDFVTCLAAAEKKSNLVASGGLGGEVFIWDIEATLAPLSKLHDVAEGYSSTTANGMGSSMTHTSVWPTSSNSNISKPATQCQGYVPLAAKGHKESVYALATNDCGTLLVSGGTEKVVRVWDPRTGSKTMKLRGHTDNIRALLLDPSGRLSSSCLAWKHQQGIRGVTAKVLLIWVLRLYDQVLTPDMNLATVQAYIWKKPEDLILNYRVVQSRVDVVFGGEVTHLIEVLGVVHLHGLIAVNIHHSPCLSKTKQLLLYIATSGICWEHLCEVSSWMTNYKIELRSPPWFRKSTINVTRRATSRSPICWQDAVLWRTCIR</sequence>
<feature type="repeat" description="WD" evidence="3">
    <location>
        <begin position="80"/>
        <end position="111"/>
    </location>
</feature>
<dbReference type="InterPro" id="IPR015943">
    <property type="entry name" value="WD40/YVTN_repeat-like_dom_sf"/>
</dbReference>
<reference evidence="4" key="2">
    <citation type="journal article" date="2024" name="Plant">
        <title>Genomic evolution and insights into agronomic trait innovations of Sesamum species.</title>
        <authorList>
            <person name="Miao H."/>
            <person name="Wang L."/>
            <person name="Qu L."/>
            <person name="Liu H."/>
            <person name="Sun Y."/>
            <person name="Le M."/>
            <person name="Wang Q."/>
            <person name="Wei S."/>
            <person name="Zheng Y."/>
            <person name="Lin W."/>
            <person name="Duan Y."/>
            <person name="Cao H."/>
            <person name="Xiong S."/>
            <person name="Wang X."/>
            <person name="Wei L."/>
            <person name="Li C."/>
            <person name="Ma Q."/>
            <person name="Ju M."/>
            <person name="Zhao R."/>
            <person name="Li G."/>
            <person name="Mu C."/>
            <person name="Tian Q."/>
            <person name="Mei H."/>
            <person name="Zhang T."/>
            <person name="Gao T."/>
            <person name="Zhang H."/>
        </authorList>
    </citation>
    <scope>NUCLEOTIDE SEQUENCE</scope>
    <source>
        <strain evidence="4">G02</strain>
    </source>
</reference>
<reference evidence="4" key="1">
    <citation type="submission" date="2020-06" db="EMBL/GenBank/DDBJ databases">
        <authorList>
            <person name="Li T."/>
            <person name="Hu X."/>
            <person name="Zhang T."/>
            <person name="Song X."/>
            <person name="Zhang H."/>
            <person name="Dai N."/>
            <person name="Sheng W."/>
            <person name="Hou X."/>
            <person name="Wei L."/>
        </authorList>
    </citation>
    <scope>NUCLEOTIDE SEQUENCE</scope>
    <source>
        <strain evidence="4">G02</strain>
        <tissue evidence="4">Leaf</tissue>
    </source>
</reference>
<dbReference type="PROSITE" id="PS50082">
    <property type="entry name" value="WD_REPEATS_2"/>
    <property type="match status" value="3"/>
</dbReference>
<dbReference type="GO" id="GO:0000724">
    <property type="term" value="P:double-strand break repair via homologous recombination"/>
    <property type="evidence" value="ECO:0007669"/>
    <property type="project" value="TreeGrafter"/>
</dbReference>
<dbReference type="PANTHER" id="PTHR19862:SF14">
    <property type="entry name" value="WD REPEAT-CONTAINING PROTEIN 48"/>
    <property type="match status" value="1"/>
</dbReference>
<accession>A0AAW2RDH2</accession>
<dbReference type="SMART" id="SM00320">
    <property type="entry name" value="WD40"/>
    <property type="match status" value="5"/>
</dbReference>
<dbReference type="Pfam" id="PF00400">
    <property type="entry name" value="WD40"/>
    <property type="match status" value="4"/>
</dbReference>
<comment type="caution">
    <text evidence="4">The sequence shown here is derived from an EMBL/GenBank/DDBJ whole genome shotgun (WGS) entry which is preliminary data.</text>
</comment>
<keyword evidence="2" id="KW-0677">Repeat</keyword>
<evidence type="ECO:0000313" key="4">
    <source>
        <dbReference type="EMBL" id="KAL0377726.1"/>
    </source>
</evidence>
<dbReference type="SUPFAM" id="SSF50978">
    <property type="entry name" value="WD40 repeat-like"/>
    <property type="match status" value="1"/>
</dbReference>
<evidence type="ECO:0000256" key="3">
    <source>
        <dbReference type="PROSITE-ProRule" id="PRU00221"/>
    </source>
</evidence>
<dbReference type="InterPro" id="IPR001680">
    <property type="entry name" value="WD40_rpt"/>
</dbReference>
<dbReference type="PANTHER" id="PTHR19862">
    <property type="entry name" value="WD REPEAT-CONTAINING PROTEIN 48"/>
    <property type="match status" value="1"/>
</dbReference>
<dbReference type="GO" id="GO:0043130">
    <property type="term" value="F:ubiquitin binding"/>
    <property type="evidence" value="ECO:0007669"/>
    <property type="project" value="TreeGrafter"/>
</dbReference>
<dbReference type="PRINTS" id="PR00320">
    <property type="entry name" value="GPROTEINBRPT"/>
</dbReference>
<dbReference type="AlphaFoldDB" id="A0AAW2RDH2"/>
<protein>
    <submittedName>
        <fullName evidence="4">WD repeat-containing protein 48</fullName>
    </submittedName>
</protein>
<gene>
    <name evidence="4" type="ORF">Sradi_3078100</name>
</gene>
<feature type="repeat" description="WD" evidence="3">
    <location>
        <begin position="122"/>
        <end position="157"/>
    </location>
</feature>
<dbReference type="EMBL" id="JACGWJ010000013">
    <property type="protein sequence ID" value="KAL0377726.1"/>
    <property type="molecule type" value="Genomic_DNA"/>
</dbReference>
<organism evidence="4">
    <name type="scientific">Sesamum radiatum</name>
    <name type="common">Black benniseed</name>
    <dbReference type="NCBI Taxonomy" id="300843"/>
    <lineage>
        <taxon>Eukaryota</taxon>
        <taxon>Viridiplantae</taxon>
        <taxon>Streptophyta</taxon>
        <taxon>Embryophyta</taxon>
        <taxon>Tracheophyta</taxon>
        <taxon>Spermatophyta</taxon>
        <taxon>Magnoliopsida</taxon>
        <taxon>eudicotyledons</taxon>
        <taxon>Gunneridae</taxon>
        <taxon>Pentapetalae</taxon>
        <taxon>asterids</taxon>
        <taxon>lamiids</taxon>
        <taxon>Lamiales</taxon>
        <taxon>Pedaliaceae</taxon>
        <taxon>Sesamum</taxon>
    </lineage>
</organism>
<dbReference type="InterPro" id="IPR020472">
    <property type="entry name" value="WD40_PAC1"/>
</dbReference>
<evidence type="ECO:0000256" key="2">
    <source>
        <dbReference type="ARBA" id="ARBA00022737"/>
    </source>
</evidence>
<dbReference type="InterPro" id="IPR051246">
    <property type="entry name" value="WDR48"/>
</dbReference>
<proteinExistence type="predicted"/>
<evidence type="ECO:0000256" key="1">
    <source>
        <dbReference type="ARBA" id="ARBA00022574"/>
    </source>
</evidence>
<dbReference type="InterPro" id="IPR036322">
    <property type="entry name" value="WD40_repeat_dom_sf"/>
</dbReference>
<keyword evidence="1 3" id="KW-0853">WD repeat</keyword>
<dbReference type="Gene3D" id="2.130.10.10">
    <property type="entry name" value="YVTN repeat-like/Quinoprotein amine dehydrogenase"/>
    <property type="match status" value="3"/>
</dbReference>
<feature type="repeat" description="WD" evidence="3">
    <location>
        <begin position="214"/>
        <end position="255"/>
    </location>
</feature>
<name>A0AAW2RDH2_SESRA</name>
<dbReference type="PROSITE" id="PS50294">
    <property type="entry name" value="WD_REPEATS_REGION"/>
    <property type="match status" value="1"/>
</dbReference>